<sequence>MRILQDILRDISFDDDLPSAWNTFDLATFSGSKRLWDYQQEVLQHAIKALWKYYQDSADYQDGEPLETNLVRKEAFWQWYRDNGLEDNLAIPLDKQKGNIRRLLEEYYPAEGGVISYQHFINRMGFWMATGSGKSLVLVKMLEILWYLMQRGEIPPNDILVLAARDDLLKQLKAHVEDFNAGWGNVYIRLVDLKAYPDVKRSYASFFPEQELLVFTYRSDNLSDEQKERIVDFRNYDNHGRWYVLLDEAHKGDKEESKRQHIYSILSRNGFLFNFSATFTDPRDILTAVYDFNLARFVKAGYGKRITILKQENRAFKDKEDYTGAEKQRVVLKALLMLAYVRKAYETLPQGVPCYHRPLLLVLVNSVNTQDADLKLFFRELKRIGRGEVDESTWQQVREELWTELAEGPELLFEGERFAADKDLFDAVTRGELLRLVYNAPASGEIEVLLRPSDRQQMTFKLKSTDRPFALIKIGDIARWLKEELKGYEIVEGYEDEGFFHRLNEDDSEINILMGSRSFYEGWDSNRPNVITYINIGMGTEAKKFILQSVGRGVRIESLPGERKRLQVLYNARVVDEGRFRQLKDYALPLETLFIFGTNRSVLQTVIQQLNQEKRREAEHELSLEVNREAVGDHPLLIPTYRESGHTLLQSHAPRKFEIAQDELKRLQDYVAYLGDDRLLLAHHNADPQSIRLLRQCLGNSDWYFNTTDGRRYGRLDILLPRLFAYFRVIPREVEALKPLEDEIRHFRHIKVFLKDIGELQEKIKRVREFPHRRAKLEAKYKAGEFPFDEFLKQAKALGEAETFNKDGHRLQIEYIARHYYIPVLISESNKIDYIRHVIRHLSEVHFLNELERYLGQADNAFKQLDWWLFSKLDETLDEVHIPYYDPNSNRIRHFKPDFIFWMQKGSTYAIVFVDPKGMQQTGYQHKVDGFKQIFLDETGKPKTFSFNNLAAKVFLLLYTQDANQAPAGYREYWFDTPAAIPGLLHE</sequence>
<dbReference type="Pfam" id="PF04851">
    <property type="entry name" value="ResIII"/>
    <property type="match status" value="1"/>
</dbReference>
<name>A0A1M4XSW8_9FIRM</name>
<dbReference type="GO" id="GO:0003677">
    <property type="term" value="F:DNA binding"/>
    <property type="evidence" value="ECO:0007669"/>
    <property type="project" value="InterPro"/>
</dbReference>
<evidence type="ECO:0000313" key="2">
    <source>
        <dbReference type="EMBL" id="SHE96373.1"/>
    </source>
</evidence>
<dbReference type="Gene3D" id="3.40.50.300">
    <property type="entry name" value="P-loop containing nucleotide triphosphate hydrolases"/>
    <property type="match status" value="1"/>
</dbReference>
<keyword evidence="3" id="KW-1185">Reference proteome</keyword>
<accession>A0A1M4XSW8</accession>
<reference evidence="3" key="1">
    <citation type="submission" date="2016-11" db="EMBL/GenBank/DDBJ databases">
        <authorList>
            <person name="Varghese N."/>
            <person name="Submissions S."/>
        </authorList>
    </citation>
    <scope>NUCLEOTIDE SEQUENCE [LARGE SCALE GENOMIC DNA]</scope>
    <source>
        <strain evidence="3">DSM 11792</strain>
    </source>
</reference>
<dbReference type="GO" id="GO:0005524">
    <property type="term" value="F:ATP binding"/>
    <property type="evidence" value="ECO:0007669"/>
    <property type="project" value="InterPro"/>
</dbReference>
<dbReference type="InterPro" id="IPR006935">
    <property type="entry name" value="Helicase/UvrB_N"/>
</dbReference>
<dbReference type="OrthoDB" id="9804145at2"/>
<dbReference type="Proteomes" id="UP000184196">
    <property type="component" value="Unassembled WGS sequence"/>
</dbReference>
<dbReference type="EMBL" id="FQUW01000012">
    <property type="protein sequence ID" value="SHE96373.1"/>
    <property type="molecule type" value="Genomic_DNA"/>
</dbReference>
<organism evidence="2 3">
    <name type="scientific">Desulfofundulus australicus DSM 11792</name>
    <dbReference type="NCBI Taxonomy" id="1121425"/>
    <lineage>
        <taxon>Bacteria</taxon>
        <taxon>Bacillati</taxon>
        <taxon>Bacillota</taxon>
        <taxon>Clostridia</taxon>
        <taxon>Eubacteriales</taxon>
        <taxon>Peptococcaceae</taxon>
        <taxon>Desulfofundulus</taxon>
    </lineage>
</organism>
<dbReference type="RefSeq" id="WP_073163981.1">
    <property type="nucleotide sequence ID" value="NZ_FQUW01000012.1"/>
</dbReference>
<evidence type="ECO:0000259" key="1">
    <source>
        <dbReference type="Pfam" id="PF04851"/>
    </source>
</evidence>
<dbReference type="InterPro" id="IPR027417">
    <property type="entry name" value="P-loop_NTPase"/>
</dbReference>
<protein>
    <submittedName>
        <fullName evidence="2">Type III restriction enzyme, res subunit</fullName>
    </submittedName>
</protein>
<evidence type="ECO:0000313" key="3">
    <source>
        <dbReference type="Proteomes" id="UP000184196"/>
    </source>
</evidence>
<proteinExistence type="predicted"/>
<dbReference type="AlphaFoldDB" id="A0A1M4XSW8"/>
<feature type="domain" description="Helicase/UvrB N-terminal" evidence="1">
    <location>
        <begin position="94"/>
        <end position="280"/>
    </location>
</feature>
<gene>
    <name evidence="2" type="ORF">SAMN02745218_01151</name>
</gene>
<dbReference type="SUPFAM" id="SSF52540">
    <property type="entry name" value="P-loop containing nucleoside triphosphate hydrolases"/>
    <property type="match status" value="1"/>
</dbReference>
<dbReference type="GO" id="GO:0016787">
    <property type="term" value="F:hydrolase activity"/>
    <property type="evidence" value="ECO:0007669"/>
    <property type="project" value="InterPro"/>
</dbReference>